<proteinExistence type="predicted"/>
<feature type="repeat" description="PPR" evidence="2">
    <location>
        <begin position="524"/>
        <end position="558"/>
    </location>
</feature>
<evidence type="ECO:0000313" key="7">
    <source>
        <dbReference type="RefSeq" id="XP_004505826.1"/>
    </source>
</evidence>
<dbReference type="PANTHER" id="PTHR47935:SF1">
    <property type="entry name" value="PENTATRICOPEPTIDE REPEAT-CONTAINING PROTEIN MRL1, CHLOROPLASTIC"/>
    <property type="match status" value="1"/>
</dbReference>
<dbReference type="Gene3D" id="1.25.40.10">
    <property type="entry name" value="Tetratricopeptide repeat domain"/>
    <property type="match status" value="3"/>
</dbReference>
<dbReference type="InterPro" id="IPR053303">
    <property type="entry name" value="Chloroplast_PPR"/>
</dbReference>
<sequence length="1113" mass="123157">MEVNNFSFNHRSLRLTSPLSLSSPRTHFLGFNHTLKPPASPAPSIRSRNKTNRLSLLRLHSPRFVFKASFHSHSLIVVVVVVTLSAVSLLHFTLNKRKKNLNQGHAKYALSPQGSNVGNQVIDSQILGFPKFQRDNSLSEIGKLNDINGKENHVFEDQEVHLQFLQSSMVQETALKTQTIDSSSSVLDSSVNDNSSEVLEEPFLSVTFQSGSLEPIAFAEEMTLQVVENQDVVDSDLELPLSMVKPEHDASSVDVDNALSTINEHTKEKIELRAIKSGVLFGESVREGLYMFYEDKNSASGSMKPLSSNESLSTGASFANSKGFPSAIGNTSVNGLRLSTDISQRNAEFVEGAVKISSHREGFPRQHVSKNLRKAGRYLRDRERNYMDHNSNKVLPQSSHSVRVHVDQKKDKIRVHDGQKIDPSKHLSKYSYLLKAGRLRECVELLKDMEMKGLLDMTKAYHAKFFNICKKQKAVKEAFDYIRLIPNPTLSTFNMLMSVCTSSQDSEGAFQVMQLLKDAQQDPDCKLYTTLISTCAKTGKVDLMFEVFHTMVNSGVEPNVHTYGALIDGCARAGQVAKAFGVYGIMRSKNVKPDRVVFNALIAACAQSGAMARAFDVVAEMEAEIQPIEPDHVTFGTLMKACAKAGQVERAREVYKMIQQYNIKGSSEVYTIAINSCSQTGDWEFARSVYDDMTQKGVLPDEMFLSALIDVAGHAQNLEAAFDILQQARKGGIQIGMMTYSSLMGACSKARNWQKALELYEHLKSLKLVQTVSTVNALLTALCDGDQFQKALEVLSEMKGLGLRPNSITFSILIVASEKKDDMEAAQMLFSQAKKDGAPPTLIMCRCIIGMCLRRFEKACLVGEPVLSFDSGRPQVNNEWTSLALTVYRETIGAGEKPTSELLSQILGCMKFPYDTYLKNRLVENLGVSSETSRNSNLCSLIDGFGEYDPRVFSILEEAASYGVVPSVSFKVNPIVIDAKELHAFTAEVYLLTVLKGLKHRLAAGARLPNLIILLPVEETKVSSPNGEKIIILAERAGQAVAALFRRLHIPYQGNESNGKLRINSLGLIKWFQPKLASPFSGLPGDWSSSESRLGKNISHQQRNIRTGNLSLD</sequence>
<dbReference type="KEGG" id="cam:101510829"/>
<feature type="domain" description="PROP1-like PPR" evidence="5">
    <location>
        <begin position="639"/>
        <end position="781"/>
    </location>
</feature>
<evidence type="ECO:0000256" key="3">
    <source>
        <dbReference type="SAM" id="MobiDB-lite"/>
    </source>
</evidence>
<dbReference type="FunFam" id="1.25.40.10:FF:000542">
    <property type="entry name" value="Pentatricopeptide repeat-containing protein MRL1, chloroplastic isoform X1"/>
    <property type="match status" value="1"/>
</dbReference>
<protein>
    <submittedName>
        <fullName evidence="7">Pentatricopeptide repeat-containing protein MRL1, chloroplastic</fullName>
    </submittedName>
</protein>
<dbReference type="GeneID" id="101510829"/>
<keyword evidence="1" id="KW-0677">Repeat</keyword>
<feature type="repeat" description="PPR" evidence="2">
    <location>
        <begin position="736"/>
        <end position="770"/>
    </location>
</feature>
<keyword evidence="4" id="KW-0472">Membrane</keyword>
<dbReference type="STRING" id="3827.A0A1S2YJR3"/>
<dbReference type="InterPro" id="IPR011990">
    <property type="entry name" value="TPR-like_helical_dom_sf"/>
</dbReference>
<dbReference type="NCBIfam" id="TIGR00756">
    <property type="entry name" value="PPR"/>
    <property type="match status" value="6"/>
</dbReference>
<dbReference type="FunFam" id="1.25.40.10:FF:002179">
    <property type="entry name" value="Pentatricopeptide repeat-containing protein MRL1, chloroplastic"/>
    <property type="match status" value="1"/>
</dbReference>
<dbReference type="InterPro" id="IPR002885">
    <property type="entry name" value="PPR_rpt"/>
</dbReference>
<dbReference type="PANTHER" id="PTHR47935">
    <property type="entry name" value="PENTATRICOPEPTIDE REPEAT-CONTAINING PROTEIN MRL1, CHLOROPLASTIC"/>
    <property type="match status" value="1"/>
</dbReference>
<name>A0A1S2YJR3_CICAR</name>
<dbReference type="PROSITE" id="PS51375">
    <property type="entry name" value="PPR"/>
    <property type="match status" value="8"/>
</dbReference>
<accession>A0A1S2YJR3</accession>
<reference evidence="7" key="2">
    <citation type="submission" date="2025-08" db="UniProtKB">
        <authorList>
            <consortium name="RefSeq"/>
        </authorList>
    </citation>
    <scope>IDENTIFICATION</scope>
    <source>
        <tissue evidence="7">Etiolated seedlings</tissue>
    </source>
</reference>
<dbReference type="Pfam" id="PF13812">
    <property type="entry name" value="PPR_3"/>
    <property type="match status" value="1"/>
</dbReference>
<feature type="repeat" description="PPR" evidence="2">
    <location>
        <begin position="666"/>
        <end position="700"/>
    </location>
</feature>
<dbReference type="AlphaFoldDB" id="A0A1S2YJR3"/>
<reference evidence="6" key="1">
    <citation type="journal article" date="2013" name="Nat. Biotechnol.">
        <title>Draft genome sequence of chickpea (Cicer arietinum) provides a resource for trait improvement.</title>
        <authorList>
            <person name="Varshney R.K."/>
            <person name="Song C."/>
            <person name="Saxena R.K."/>
            <person name="Azam S."/>
            <person name="Yu S."/>
            <person name="Sharpe A.G."/>
            <person name="Cannon S."/>
            <person name="Baek J."/>
            <person name="Rosen B.D."/>
            <person name="Tar'an B."/>
            <person name="Millan T."/>
            <person name="Zhang X."/>
            <person name="Ramsay L.D."/>
            <person name="Iwata A."/>
            <person name="Wang Y."/>
            <person name="Nelson W."/>
            <person name="Farmer A.D."/>
            <person name="Gaur P.M."/>
            <person name="Soderlund C."/>
            <person name="Penmetsa R.V."/>
            <person name="Xu C."/>
            <person name="Bharti A.K."/>
            <person name="He W."/>
            <person name="Winter P."/>
            <person name="Zhao S."/>
            <person name="Hane J.K."/>
            <person name="Carrasquilla-Garcia N."/>
            <person name="Condie J.A."/>
            <person name="Upadhyaya H.D."/>
            <person name="Luo M.C."/>
            <person name="Thudi M."/>
            <person name="Gowda C.L."/>
            <person name="Singh N.P."/>
            <person name="Lichtenzveig J."/>
            <person name="Gali K.K."/>
            <person name="Rubio J."/>
            <person name="Nadarajan N."/>
            <person name="Dolezel J."/>
            <person name="Bansal K.C."/>
            <person name="Xu X."/>
            <person name="Edwards D."/>
            <person name="Zhang G."/>
            <person name="Kahl G."/>
            <person name="Gil J."/>
            <person name="Singh K.B."/>
            <person name="Datta S.K."/>
            <person name="Jackson S.A."/>
            <person name="Wang J."/>
            <person name="Cook D.R."/>
        </authorList>
    </citation>
    <scope>NUCLEOTIDE SEQUENCE [LARGE SCALE GENOMIC DNA]</scope>
    <source>
        <strain evidence="6">cv. CDC Frontier</strain>
    </source>
</reference>
<gene>
    <name evidence="7" type="primary">LOC101510829</name>
</gene>
<keyword evidence="4" id="KW-0812">Transmembrane</keyword>
<evidence type="ECO:0000256" key="4">
    <source>
        <dbReference type="SAM" id="Phobius"/>
    </source>
</evidence>
<dbReference type="OrthoDB" id="185373at2759"/>
<feature type="repeat" description="PPR" evidence="2">
    <location>
        <begin position="631"/>
        <end position="665"/>
    </location>
</feature>
<dbReference type="RefSeq" id="XP_004505826.1">
    <property type="nucleotide sequence ID" value="XM_004505769.3"/>
</dbReference>
<dbReference type="InterPro" id="IPR033443">
    <property type="entry name" value="PROP1-like_PPR_dom"/>
</dbReference>
<dbReference type="Proteomes" id="UP000087171">
    <property type="component" value="Chromosome Ca6"/>
</dbReference>
<dbReference type="eggNOG" id="KOG4197">
    <property type="taxonomic scope" value="Eukaryota"/>
</dbReference>
<organism evidence="6 7">
    <name type="scientific">Cicer arietinum</name>
    <name type="common">Chickpea</name>
    <name type="synonym">Garbanzo</name>
    <dbReference type="NCBI Taxonomy" id="3827"/>
    <lineage>
        <taxon>Eukaryota</taxon>
        <taxon>Viridiplantae</taxon>
        <taxon>Streptophyta</taxon>
        <taxon>Embryophyta</taxon>
        <taxon>Tracheophyta</taxon>
        <taxon>Spermatophyta</taxon>
        <taxon>Magnoliopsida</taxon>
        <taxon>eudicotyledons</taxon>
        <taxon>Gunneridae</taxon>
        <taxon>Pentapetalae</taxon>
        <taxon>rosids</taxon>
        <taxon>fabids</taxon>
        <taxon>Fabales</taxon>
        <taxon>Fabaceae</taxon>
        <taxon>Papilionoideae</taxon>
        <taxon>50 kb inversion clade</taxon>
        <taxon>NPAAA clade</taxon>
        <taxon>Hologalegina</taxon>
        <taxon>IRL clade</taxon>
        <taxon>Cicereae</taxon>
        <taxon>Cicer</taxon>
    </lineage>
</organism>
<feature type="repeat" description="PPR" evidence="2">
    <location>
        <begin position="559"/>
        <end position="593"/>
    </location>
</feature>
<feature type="repeat" description="PPR" evidence="2">
    <location>
        <begin position="594"/>
        <end position="624"/>
    </location>
</feature>
<evidence type="ECO:0000256" key="1">
    <source>
        <dbReference type="ARBA" id="ARBA00022737"/>
    </source>
</evidence>
<dbReference type="Pfam" id="PF01535">
    <property type="entry name" value="PPR"/>
    <property type="match status" value="1"/>
</dbReference>
<feature type="repeat" description="PPR" evidence="2">
    <location>
        <begin position="771"/>
        <end position="805"/>
    </location>
</feature>
<keyword evidence="6" id="KW-1185">Reference proteome</keyword>
<feature type="transmembrane region" description="Helical" evidence="4">
    <location>
        <begin position="75"/>
        <end position="94"/>
    </location>
</feature>
<evidence type="ECO:0000256" key="2">
    <source>
        <dbReference type="PROSITE-ProRule" id="PRU00708"/>
    </source>
</evidence>
<keyword evidence="4" id="KW-1133">Transmembrane helix</keyword>
<feature type="domain" description="PROP1-like PPR" evidence="5">
    <location>
        <begin position="491"/>
        <end position="628"/>
    </location>
</feature>
<dbReference type="PaxDb" id="3827-XP_004505826.1"/>
<dbReference type="Pfam" id="PF17177">
    <property type="entry name" value="PPR_long"/>
    <property type="match status" value="2"/>
</dbReference>
<evidence type="ECO:0000313" key="6">
    <source>
        <dbReference type="Proteomes" id="UP000087171"/>
    </source>
</evidence>
<evidence type="ECO:0000259" key="5">
    <source>
        <dbReference type="Pfam" id="PF17177"/>
    </source>
</evidence>
<feature type="repeat" description="PPR" evidence="2">
    <location>
        <begin position="806"/>
        <end position="840"/>
    </location>
</feature>
<feature type="region of interest" description="Disordered" evidence="3">
    <location>
        <begin position="1091"/>
        <end position="1113"/>
    </location>
</feature>
<dbReference type="FunFam" id="1.25.40.10:FF:000678">
    <property type="entry name" value="Pentatricopeptide repeat-containing protein MRL1 chloroplastic"/>
    <property type="match status" value="1"/>
</dbReference>